<dbReference type="Gene3D" id="2.60.120.260">
    <property type="entry name" value="Galactose-binding domain-like"/>
    <property type="match status" value="1"/>
</dbReference>
<sequence>MLVSERASDWAGPSQDLKWGSAVKGGHSYAFHIFVKLLDGGATSYQFRTAMNIELQAGTGVDINFPTAFGPIADVTRASSIVSRTAVDVHLMMSSTSVSAEDGWRRLYGDITMPGDYGDTVSRVWLHVGGVPATVGFLVDGAYLEELPRDSWRAEADARIEQIRKRDVILRINTDSPESVEVEGIHRWPDTVIEMLEDQGVPIRGHCIFWANPERVPWWLNWLSWLDWIWSIVRYMSWQRVDDVVGRYAGRLAHWDVNNEMLHHSYFMDTTGGPQIRYDMFHWAKEKDPNVRRIIH</sequence>
<evidence type="ECO:0000256" key="2">
    <source>
        <dbReference type="ARBA" id="ARBA00022801"/>
    </source>
</evidence>
<evidence type="ECO:0000256" key="4">
    <source>
        <dbReference type="ARBA" id="ARBA00023326"/>
    </source>
</evidence>
<dbReference type="InterPro" id="IPR017853">
    <property type="entry name" value="GH"/>
</dbReference>
<reference evidence="6" key="1">
    <citation type="submission" date="2022-01" db="EMBL/GenBank/DDBJ databases">
        <authorList>
            <person name="Braso-Vives M."/>
        </authorList>
    </citation>
    <scope>NUCLEOTIDE SEQUENCE</scope>
</reference>
<dbReference type="InterPro" id="IPR044846">
    <property type="entry name" value="GH10"/>
</dbReference>
<proteinExistence type="inferred from homology"/>
<dbReference type="EMBL" id="OV696687">
    <property type="protein sequence ID" value="CAH1253919.1"/>
    <property type="molecule type" value="Genomic_DNA"/>
</dbReference>
<gene>
    <name evidence="6" type="primary">Hypp1272</name>
    <name evidence="6" type="ORF">BLAG_LOCUS13515</name>
</gene>
<dbReference type="PANTHER" id="PTHR31490">
    <property type="entry name" value="GLYCOSYL HYDROLASE"/>
    <property type="match status" value="1"/>
</dbReference>
<dbReference type="Gene3D" id="3.20.20.80">
    <property type="entry name" value="Glycosidases"/>
    <property type="match status" value="1"/>
</dbReference>
<feature type="domain" description="GH10" evidence="5">
    <location>
        <begin position="157"/>
        <end position="296"/>
    </location>
</feature>
<protein>
    <submittedName>
        <fullName evidence="6">Hypp1272 protein</fullName>
    </submittedName>
</protein>
<dbReference type="GO" id="GO:0000272">
    <property type="term" value="P:polysaccharide catabolic process"/>
    <property type="evidence" value="ECO:0007669"/>
    <property type="project" value="UniProtKB-KW"/>
</dbReference>
<dbReference type="Pfam" id="PF00331">
    <property type="entry name" value="Glyco_hydro_10"/>
    <property type="match status" value="1"/>
</dbReference>
<dbReference type="AlphaFoldDB" id="A0A8J9ZFY9"/>
<dbReference type="PANTHER" id="PTHR31490:SF1">
    <property type="entry name" value="ENDO-1,4-BETA-XYLANASE 1"/>
    <property type="match status" value="1"/>
</dbReference>
<dbReference type="SUPFAM" id="SSF51445">
    <property type="entry name" value="(Trans)glycosidases"/>
    <property type="match status" value="1"/>
</dbReference>
<organism evidence="6 7">
    <name type="scientific">Branchiostoma lanceolatum</name>
    <name type="common">Common lancelet</name>
    <name type="synonym">Amphioxus lanceolatum</name>
    <dbReference type="NCBI Taxonomy" id="7740"/>
    <lineage>
        <taxon>Eukaryota</taxon>
        <taxon>Metazoa</taxon>
        <taxon>Chordata</taxon>
        <taxon>Cephalochordata</taxon>
        <taxon>Leptocardii</taxon>
        <taxon>Amphioxiformes</taxon>
        <taxon>Branchiostomatidae</taxon>
        <taxon>Branchiostoma</taxon>
    </lineage>
</organism>
<name>A0A8J9ZFY9_BRALA</name>
<evidence type="ECO:0000256" key="1">
    <source>
        <dbReference type="ARBA" id="ARBA00007495"/>
    </source>
</evidence>
<keyword evidence="4" id="KW-0624">Polysaccharide degradation</keyword>
<evidence type="ECO:0000313" key="7">
    <source>
        <dbReference type="Proteomes" id="UP000838412"/>
    </source>
</evidence>
<dbReference type="InterPro" id="IPR001000">
    <property type="entry name" value="GH10_dom"/>
</dbReference>
<evidence type="ECO:0000259" key="5">
    <source>
        <dbReference type="PROSITE" id="PS51760"/>
    </source>
</evidence>
<dbReference type="GO" id="GO:0031176">
    <property type="term" value="F:endo-1,4-beta-xylanase activity"/>
    <property type="evidence" value="ECO:0007669"/>
    <property type="project" value="UniProtKB-ARBA"/>
</dbReference>
<keyword evidence="3" id="KW-0119">Carbohydrate metabolism</keyword>
<evidence type="ECO:0000256" key="3">
    <source>
        <dbReference type="ARBA" id="ARBA00023277"/>
    </source>
</evidence>
<keyword evidence="7" id="KW-1185">Reference proteome</keyword>
<dbReference type="Proteomes" id="UP000838412">
    <property type="component" value="Chromosome 2"/>
</dbReference>
<evidence type="ECO:0000313" key="6">
    <source>
        <dbReference type="EMBL" id="CAH1253919.1"/>
    </source>
</evidence>
<accession>A0A8J9ZFY9</accession>
<keyword evidence="2" id="KW-0378">Hydrolase</keyword>
<comment type="similarity">
    <text evidence="1">Belongs to the glycosyl hydrolase 10 (cellulase F) family.</text>
</comment>
<dbReference type="PROSITE" id="PS51760">
    <property type="entry name" value="GH10_2"/>
    <property type="match status" value="1"/>
</dbReference>
<dbReference type="OrthoDB" id="6158961at2759"/>